<name>A0A411YCL1_9ACTN</name>
<dbReference type="OrthoDB" id="9947595at2"/>
<accession>A0A411YCL1</accession>
<keyword evidence="3" id="KW-1185">Reference proteome</keyword>
<sequence length="345" mass="36072">MGRKRMVGLLIGLLALASCDDDEVVEILETDDRRVPTDEVHLPDGRHLRVVAGEADVHDELEVAFEPVLPARGASAEVHAVVTNRGSQPVLIALPDDDRMPTTTDGVTLIARPFDLPYERGEVVYAEPPRTPVALAPADSSVAVGGPLPSTIAEGIVCFEAAEPGDPFVGGDPSVAGQESWAHFRKSDAPLSLVCGDATERATEPIEERRWVGDLLGTDPVEPVPGDRAPVRLAGVDDGDGTIELSLSPDEGPPGATDGEDVEFALPDPADVGVVAGRARWWPRPDDAPTVTVPADATRPVTVGLETIALGEHRQPGASSAEVCVAARGDGDADLAGVCTSVAEW</sequence>
<protein>
    <submittedName>
        <fullName evidence="2">Uncharacterized protein</fullName>
    </submittedName>
</protein>
<feature type="region of interest" description="Disordered" evidence="1">
    <location>
        <begin position="239"/>
        <end position="259"/>
    </location>
</feature>
<dbReference type="EMBL" id="CP036402">
    <property type="protein sequence ID" value="QBI18928.1"/>
    <property type="molecule type" value="Genomic_DNA"/>
</dbReference>
<dbReference type="AlphaFoldDB" id="A0A411YCL1"/>
<gene>
    <name evidence="2" type="ORF">ER308_04800</name>
</gene>
<dbReference type="PROSITE" id="PS51257">
    <property type="entry name" value="PROKAR_LIPOPROTEIN"/>
    <property type="match status" value="1"/>
</dbReference>
<evidence type="ECO:0000313" key="3">
    <source>
        <dbReference type="Proteomes" id="UP000291469"/>
    </source>
</evidence>
<dbReference type="KEGG" id="erz:ER308_04800"/>
<organism evidence="2 3">
    <name type="scientific">Egibacter rhizosphaerae</name>
    <dbReference type="NCBI Taxonomy" id="1670831"/>
    <lineage>
        <taxon>Bacteria</taxon>
        <taxon>Bacillati</taxon>
        <taxon>Actinomycetota</taxon>
        <taxon>Nitriliruptoria</taxon>
        <taxon>Egibacterales</taxon>
        <taxon>Egibacteraceae</taxon>
        <taxon>Egibacter</taxon>
    </lineage>
</organism>
<proteinExistence type="predicted"/>
<dbReference type="RefSeq" id="WP_131153925.1">
    <property type="nucleotide sequence ID" value="NZ_CP036402.1"/>
</dbReference>
<dbReference type="Proteomes" id="UP000291469">
    <property type="component" value="Chromosome"/>
</dbReference>
<evidence type="ECO:0000256" key="1">
    <source>
        <dbReference type="SAM" id="MobiDB-lite"/>
    </source>
</evidence>
<evidence type="ECO:0000313" key="2">
    <source>
        <dbReference type="EMBL" id="QBI18928.1"/>
    </source>
</evidence>
<reference evidence="2 3" key="1">
    <citation type="submission" date="2019-01" db="EMBL/GenBank/DDBJ databases">
        <title>Egibacter rhizosphaerae EGI 80759T.</title>
        <authorList>
            <person name="Chen D.-D."/>
            <person name="Tian Y."/>
            <person name="Jiao J.-Y."/>
            <person name="Zhang X.-T."/>
            <person name="Zhang Y.-G."/>
            <person name="Zhang Y."/>
            <person name="Xiao M."/>
            <person name="Shu W.-S."/>
            <person name="Li W.-J."/>
        </authorList>
    </citation>
    <scope>NUCLEOTIDE SEQUENCE [LARGE SCALE GENOMIC DNA]</scope>
    <source>
        <strain evidence="2 3">EGI 80759</strain>
    </source>
</reference>